<feature type="compositionally biased region" description="Basic and acidic residues" evidence="1">
    <location>
        <begin position="553"/>
        <end position="571"/>
    </location>
</feature>
<dbReference type="Proteomes" id="UP000006671">
    <property type="component" value="Unassembled WGS sequence"/>
</dbReference>
<feature type="region of interest" description="Disordered" evidence="1">
    <location>
        <begin position="1263"/>
        <end position="1313"/>
    </location>
</feature>
<sequence>MRGKIILIVCAIIIILLIFFSFRGNKSATSQPSSSLPINNQQHSSTNTNECSMRFLIMTAPRASLKSPFLYLKQTLDSILDLEGEFFKPCIVLLNVKGVNNRPSLESLRNGRSRIEIVDQMETESVFTSVLLPQKKKQHLNDFYSIINLVKMKYLNDYVMLMEDDFVFCPNSAYHLSYILTEMEKRKWAGVRVSFGLNGVILKGRDLLATTEFLKRHSGRATPIDWLLEEFWNQHDQMGENYYKERKFFTYRLQLMKHIGVVSSVGNTRPGTQNDLDFPQCFEAQIHSKLMFSFEMDKCPHSMFSPCENEVRQMKTEPALDIIEEHFAPASSNISLSALHSFKAIHYYQQINDDHHTVVPHDDVLDEKKQAVAPTGTWWSTRTYSFWFLFFWLLALLVHLIMATNQVISRYLQHYGDLISCIFTVTGAVIIILASTTRATEDENGNPIQYSWKWFPDLSKIGSGFNWPNDFIGMIIALISSFFFSMKMNTVNRLSPTRLSNEKKEGDENDERQFVSPEESNAREHIMIAETQSSAALNSGIFDNEEEPETQPIDDRDNISNHSNESYEHGSIETPLLQGSEATTAKQEEYVPPEVSPEDLFYIQKYLLVLWPIIPMFILEDWNIFANWDWVRWVFFVWFIVMNRLVAAVGEVICAKEIGGGSYGILFPIRIVIGLLLSSVILASFDAYSSGSIIGNDPYAMMRRSHSSSSNGSHASHGSSTSNFGNMFQKVNSMFGIASRTPTPTNPSPTLSSSQRSQKSVKLNYDEDEDELPKPVVTNKPTISNNNHQKNTKPTNVNKKQVIETEYASSSENDSFNVKTLDEFSDFSDEEGGEDPSPSVVVVKKQPPVKEQPKKTPSPNPVGTHAKSPAVAQQPIKKPEPVKPKPLYREPARVVQEDFVMSEEENFSEDDFSDFGDEEIIEENDNGHNSTQESSFDDFEEEIEDDEDHHHKPSHTHKKDEDEFSDFDDNESFEDNFLDNSNDSFDDFDDEEEEVKPPPKKEPQKPITIPTTSKPKPAAEPIKKPEPEKPIKKPEPKKSEQVAVQKQVEKEPVKVVSLQKPQNAETVIPASRTPSPTTSSKQVEEEPLPKQKEISKETIIPEKEPKPIIKKAEQMISEPIVERNMERVIEIPIRTERKIEIVHETELDLPSKDNRESNRIITIEREKPPLPKDVQSISIGTDDLTKDSRTYATQTAYHSQVFNTNYQGTNNGNIPPQAHSNLCCDHCNCNFYSPNFVPYYPPPLAYFRNPYAQAFPQRPLSSFSSFPRSNIPPPSNISRTPPTSSNSTTSYSSKTQTEASSKPLFIAKSTETERPSIKEKINFKPYIPDTRYLDEKNYQSNQKYQRFKETFSSKYKGSAATASAHINEEHQRQSGFIRQELEEIKSLLLSSREEMNILLYNSRTTPNNIGVAYPTTSPFEMKL</sequence>
<keyword evidence="2" id="KW-0472">Membrane</keyword>
<dbReference type="EMBL" id="GG738887">
    <property type="protein sequence ID" value="EFC41229.1"/>
    <property type="molecule type" value="Genomic_DNA"/>
</dbReference>
<feature type="compositionally biased region" description="Basic and acidic residues" evidence="1">
    <location>
        <begin position="1021"/>
        <end position="1040"/>
    </location>
</feature>
<feature type="compositionally biased region" description="Low complexity" evidence="1">
    <location>
        <begin position="1276"/>
        <end position="1293"/>
    </location>
</feature>
<feature type="region of interest" description="Disordered" evidence="1">
    <location>
        <begin position="737"/>
        <end position="800"/>
    </location>
</feature>
<dbReference type="KEGG" id="ngr:NAEGRDRAFT_58858"/>
<dbReference type="GeneID" id="8851108"/>
<dbReference type="VEuPathDB" id="AmoebaDB:NAEGRDRAFT_58858"/>
<feature type="transmembrane region" description="Helical" evidence="2">
    <location>
        <begin position="606"/>
        <end position="624"/>
    </location>
</feature>
<feature type="compositionally biased region" description="Acidic residues" evidence="1">
    <location>
        <begin position="962"/>
        <end position="977"/>
    </location>
</feature>
<evidence type="ECO:0000256" key="2">
    <source>
        <dbReference type="SAM" id="Phobius"/>
    </source>
</evidence>
<accession>D2VPL6</accession>
<keyword evidence="2" id="KW-0812">Transmembrane</keyword>
<dbReference type="InParanoid" id="D2VPL6"/>
<feature type="transmembrane region" description="Helical" evidence="2">
    <location>
        <begin position="630"/>
        <end position="653"/>
    </location>
</feature>
<feature type="transmembrane region" description="Helical" evidence="2">
    <location>
        <begin position="384"/>
        <end position="403"/>
    </location>
</feature>
<evidence type="ECO:0000313" key="3">
    <source>
        <dbReference type="EMBL" id="EFC41229.1"/>
    </source>
</evidence>
<feature type="compositionally biased region" description="Acidic residues" evidence="1">
    <location>
        <begin position="935"/>
        <end position="947"/>
    </location>
</feature>
<evidence type="ECO:0000256" key="1">
    <source>
        <dbReference type="SAM" id="MobiDB-lite"/>
    </source>
</evidence>
<feature type="compositionally biased region" description="Polar residues" evidence="1">
    <location>
        <begin position="779"/>
        <end position="799"/>
    </location>
</feature>
<keyword evidence="4" id="KW-1185">Reference proteome</keyword>
<reference evidence="3 4" key="1">
    <citation type="journal article" date="2010" name="Cell">
        <title>The genome of Naegleria gruberi illuminates early eukaryotic versatility.</title>
        <authorList>
            <person name="Fritz-Laylin L.K."/>
            <person name="Prochnik S.E."/>
            <person name="Ginger M.L."/>
            <person name="Dacks J.B."/>
            <person name="Carpenter M.L."/>
            <person name="Field M.C."/>
            <person name="Kuo A."/>
            <person name="Paredez A."/>
            <person name="Chapman J."/>
            <person name="Pham J."/>
            <person name="Shu S."/>
            <person name="Neupane R."/>
            <person name="Cipriano M."/>
            <person name="Mancuso J."/>
            <person name="Tu H."/>
            <person name="Salamov A."/>
            <person name="Lindquist E."/>
            <person name="Shapiro H."/>
            <person name="Lucas S."/>
            <person name="Grigoriev I.V."/>
            <person name="Cande W.Z."/>
            <person name="Fulton C."/>
            <person name="Rokhsar D.S."/>
            <person name="Dawson S.C."/>
        </authorList>
    </citation>
    <scope>NUCLEOTIDE SEQUENCE [LARGE SCALE GENOMIC DNA]</scope>
    <source>
        <strain evidence="3 4">NEG-M</strain>
    </source>
</reference>
<feature type="transmembrane region" description="Helical" evidence="2">
    <location>
        <begin position="415"/>
        <end position="434"/>
    </location>
</feature>
<feature type="compositionally biased region" description="Basic and acidic residues" evidence="1">
    <location>
        <begin position="1082"/>
        <end position="1098"/>
    </location>
</feature>
<feature type="transmembrane region" description="Helical" evidence="2">
    <location>
        <begin position="5"/>
        <end position="22"/>
    </location>
</feature>
<organism evidence="4">
    <name type="scientific">Naegleria gruberi</name>
    <name type="common">Amoeba</name>
    <dbReference type="NCBI Taxonomy" id="5762"/>
    <lineage>
        <taxon>Eukaryota</taxon>
        <taxon>Discoba</taxon>
        <taxon>Heterolobosea</taxon>
        <taxon>Tetramitia</taxon>
        <taxon>Eutetramitia</taxon>
        <taxon>Vahlkampfiidae</taxon>
        <taxon>Naegleria</taxon>
    </lineage>
</organism>
<feature type="compositionally biased region" description="Low complexity" evidence="1">
    <location>
        <begin position="836"/>
        <end position="846"/>
    </location>
</feature>
<dbReference type="OrthoDB" id="567475at2759"/>
<dbReference type="STRING" id="5762.D2VPL6"/>
<feature type="compositionally biased region" description="Low complexity" evidence="1">
    <location>
        <begin position="1005"/>
        <end position="1020"/>
    </location>
</feature>
<dbReference type="RefSeq" id="XP_002673973.1">
    <property type="nucleotide sequence ID" value="XM_002673927.1"/>
</dbReference>
<feature type="region of interest" description="Disordered" evidence="1">
    <location>
        <begin position="826"/>
        <end position="1098"/>
    </location>
</feature>
<feature type="compositionally biased region" description="Basic and acidic residues" evidence="1">
    <location>
        <begin position="995"/>
        <end position="1004"/>
    </location>
</feature>
<feature type="compositionally biased region" description="Acidic residues" evidence="1">
    <location>
        <begin position="900"/>
        <end position="924"/>
    </location>
</feature>
<feature type="region of interest" description="Disordered" evidence="1">
    <location>
        <begin position="498"/>
        <end position="521"/>
    </location>
</feature>
<evidence type="ECO:0000313" key="4">
    <source>
        <dbReference type="Proteomes" id="UP000006671"/>
    </source>
</evidence>
<keyword evidence="2" id="KW-1133">Transmembrane helix</keyword>
<feature type="compositionally biased region" description="Acidic residues" evidence="1">
    <location>
        <begin position="984"/>
        <end position="994"/>
    </location>
</feature>
<feature type="transmembrane region" description="Helical" evidence="2">
    <location>
        <begin position="471"/>
        <end position="488"/>
    </location>
</feature>
<feature type="compositionally biased region" description="Low complexity" evidence="1">
    <location>
        <begin position="1069"/>
        <end position="1080"/>
    </location>
</feature>
<feature type="region of interest" description="Disordered" evidence="1">
    <location>
        <begin position="545"/>
        <end position="573"/>
    </location>
</feature>
<dbReference type="PANTHER" id="PTHR36721">
    <property type="entry name" value="PROLINE-RICH FAMILY PROTEIN"/>
    <property type="match status" value="1"/>
</dbReference>
<gene>
    <name evidence="3" type="ORF">NAEGRDRAFT_58858</name>
</gene>
<dbReference type="PANTHER" id="PTHR36721:SF1">
    <property type="entry name" value="OS04G0446401 PROTEIN"/>
    <property type="match status" value="1"/>
</dbReference>
<feature type="transmembrane region" description="Helical" evidence="2">
    <location>
        <begin position="665"/>
        <end position="685"/>
    </location>
</feature>
<protein>
    <submittedName>
        <fullName evidence="3">Predicted protein</fullName>
    </submittedName>
</protein>
<proteinExistence type="predicted"/>
<feature type="compositionally biased region" description="Basic and acidic residues" evidence="1">
    <location>
        <begin position="877"/>
        <end position="896"/>
    </location>
</feature>
<name>D2VPL6_NAEGR</name>